<dbReference type="GeneID" id="35382902"/>
<dbReference type="SMR" id="A0A2H5CMS9"/>
<evidence type="ECO:0000313" key="3">
    <source>
        <dbReference type="EMBL" id="AUH25693.1"/>
    </source>
</evidence>
<dbReference type="KEGG" id="vg:35382902"/>
<dbReference type="InterPro" id="IPR043105">
    <property type="entry name" value="Tenui_NS3"/>
</dbReference>
<accession>A0A2H5CMS9</accession>
<keyword evidence="2" id="KW-1035">Host cytoplasm</keyword>
<dbReference type="OrthoDB" id="8193at10239"/>
<sequence length="203" mass="23190">MNVSLYYSGTPVSSHSLLSKNGLSNIVLTCKDLPIPIDLLSLFFDVLNERHPSFDEHMFLQMIRKPDDPENLSVFLKSAIWMLSHKRDLPGHYRLPLTCLVSTYSEYFVELKPRQPSTKCWFCKIAKDGLPFRVEGVHGFPSEAELYIVPSKEHAIESFEVLSGKKLYRSPSKKKHGYLIASNKPPLTSKYVEYDPSKPDTKP</sequence>
<dbReference type="RefSeq" id="YP_009449447.1">
    <property type="nucleotide sequence ID" value="NC_036602.1"/>
</dbReference>
<evidence type="ECO:0000313" key="4">
    <source>
        <dbReference type="Proteomes" id="UP000235534"/>
    </source>
</evidence>
<dbReference type="Pfam" id="PF05310">
    <property type="entry name" value="Tenui_NS3"/>
    <property type="match status" value="1"/>
</dbReference>
<dbReference type="Gene3D" id="1.20.1440.190">
    <property type="entry name" value="Tenuivirus movement protein"/>
    <property type="match status" value="1"/>
</dbReference>
<keyword evidence="4" id="KW-1185">Reference proteome</keyword>
<dbReference type="GO" id="GO:0030430">
    <property type="term" value="C:host cell cytoplasm"/>
    <property type="evidence" value="ECO:0007669"/>
    <property type="project" value="UniProtKB-SubCell"/>
</dbReference>
<dbReference type="EMBL" id="MG566076">
    <property type="protein sequence ID" value="AUH25693.1"/>
    <property type="molecule type" value="Genomic_RNA"/>
</dbReference>
<organism evidence="3 4">
    <name type="scientific">Tenuivirus oryzalbae</name>
    <dbReference type="NCBI Taxonomy" id="3052764"/>
    <lineage>
        <taxon>Viruses</taxon>
        <taxon>Riboviria</taxon>
        <taxon>Orthornavirae</taxon>
        <taxon>Negarnaviricota</taxon>
        <taxon>Polyploviricotina</taxon>
        <taxon>Bunyaviricetes</taxon>
        <taxon>Hareavirales</taxon>
        <taxon>Phenuiviridae</taxon>
        <taxon>Tenuivirus</taxon>
    </lineage>
</organism>
<comment type="subcellular location">
    <subcellularLocation>
        <location evidence="1">Host cytoplasm</location>
    </subcellularLocation>
</comment>
<evidence type="ECO:0000256" key="1">
    <source>
        <dbReference type="ARBA" id="ARBA00004192"/>
    </source>
</evidence>
<dbReference type="InterPro" id="IPR007974">
    <property type="entry name" value="Tenui_movmnt_prot"/>
</dbReference>
<evidence type="ECO:0000256" key="2">
    <source>
        <dbReference type="ARBA" id="ARBA00023200"/>
    </source>
</evidence>
<proteinExistence type="predicted"/>
<dbReference type="Proteomes" id="UP000235534">
    <property type="component" value="Genome"/>
</dbReference>
<reference evidence="3 4" key="1">
    <citation type="submission" date="2017-11" db="EMBL/GenBank/DDBJ databases">
        <title>Complete genome sequence of Rice hoja blanca virus (Tenuivirus) isolated from a susceptible rice cultivar in Colombia.</title>
        <authorList>
            <person name="Jimenez J."/>
            <person name="Carvajal-Yepes M."/>
            <person name="Leiva A.M."/>
            <person name="Cruz M."/>
            <person name="Romero L.E."/>
            <person name="Bolanos C.A."/>
            <person name="Lozano I."/>
            <person name="Cuellar W.J."/>
        </authorList>
    </citation>
    <scope>NUCLEOTIDE SEQUENCE [LARGE SCALE GENOMIC DNA]</scope>
</reference>
<name>A0A2H5CMS9_9VIRU</name>
<protein>
    <submittedName>
        <fullName evidence="3">NS3 protein</fullName>
    </submittedName>
</protein>